<evidence type="ECO:0000313" key="14">
    <source>
        <dbReference type="EMBL" id="ANI92526.1"/>
    </source>
</evidence>
<feature type="transmembrane region" description="Helical" evidence="9">
    <location>
        <begin position="425"/>
        <end position="444"/>
    </location>
</feature>
<evidence type="ECO:0000256" key="10">
    <source>
        <dbReference type="SAM" id="MobiDB-lite"/>
    </source>
</evidence>
<feature type="transmembrane region" description="Helical" evidence="9">
    <location>
        <begin position="376"/>
        <end position="397"/>
    </location>
</feature>
<feature type="compositionally biased region" description="Polar residues" evidence="10">
    <location>
        <begin position="523"/>
        <end position="535"/>
    </location>
</feature>
<keyword evidence="5 9" id="KW-0653">Protein transport</keyword>
<evidence type="ECO:0000259" key="11">
    <source>
        <dbReference type="Pfam" id="PF02355"/>
    </source>
</evidence>
<dbReference type="Pfam" id="PF02355">
    <property type="entry name" value="SecD_SecF_C"/>
    <property type="match status" value="1"/>
</dbReference>
<feature type="transmembrane region" description="Helical" evidence="9">
    <location>
        <begin position="321"/>
        <end position="339"/>
    </location>
</feature>
<dbReference type="Pfam" id="PF22599">
    <property type="entry name" value="SecDF_P1_head"/>
    <property type="match status" value="1"/>
</dbReference>
<dbReference type="EMBL" id="CP015961">
    <property type="protein sequence ID" value="ANI92526.1"/>
    <property type="molecule type" value="Genomic_DNA"/>
</dbReference>
<evidence type="ECO:0000256" key="9">
    <source>
        <dbReference type="HAMAP-Rule" id="MF_01463"/>
    </source>
</evidence>
<protein>
    <recommendedName>
        <fullName evidence="9">Protein translocase subunit SecD</fullName>
    </recommendedName>
</protein>
<comment type="subcellular location">
    <subcellularLocation>
        <location evidence="1 9">Cell membrane</location>
        <topology evidence="1 9">Multi-pass membrane protein</topology>
    </subcellularLocation>
</comment>
<comment type="similarity">
    <text evidence="9">Belongs to the SecD/SecF family. SecD subfamily.</text>
</comment>
<feature type="domain" description="SecDF P1 head subdomain" evidence="13">
    <location>
        <begin position="201"/>
        <end position="300"/>
    </location>
</feature>
<dbReference type="InterPro" id="IPR048634">
    <property type="entry name" value="SecD_SecF_C"/>
</dbReference>
<name>A0A173LJM6_9ACTN</name>
<dbReference type="InterPro" id="IPR022813">
    <property type="entry name" value="SecD/SecF_arch_bac"/>
</dbReference>
<dbReference type="STRING" id="499555.BJL86_1750"/>
<dbReference type="Gene3D" id="3.30.70.3220">
    <property type="match status" value="1"/>
</dbReference>
<evidence type="ECO:0000259" key="13">
    <source>
        <dbReference type="Pfam" id="PF22599"/>
    </source>
</evidence>
<evidence type="ECO:0000313" key="15">
    <source>
        <dbReference type="Proteomes" id="UP000186104"/>
    </source>
</evidence>
<dbReference type="KEGG" id="dtm:BJL86_1750"/>
<evidence type="ECO:0000256" key="4">
    <source>
        <dbReference type="ARBA" id="ARBA00022692"/>
    </source>
</evidence>
<keyword evidence="8 9" id="KW-0472">Membrane</keyword>
<feature type="transmembrane region" description="Helical" evidence="9">
    <location>
        <begin position="450"/>
        <end position="476"/>
    </location>
</feature>
<keyword evidence="6 9" id="KW-1133">Transmembrane helix</keyword>
<dbReference type="NCBIfam" id="TIGR01129">
    <property type="entry name" value="secD"/>
    <property type="match status" value="1"/>
</dbReference>
<accession>A0A173LJM6</accession>
<dbReference type="InterPro" id="IPR005791">
    <property type="entry name" value="SecD"/>
</dbReference>
<keyword evidence="3 9" id="KW-1003">Cell membrane</keyword>
<organism evidence="14 15">
    <name type="scientific">Dietzia timorensis</name>
    <dbReference type="NCBI Taxonomy" id="499555"/>
    <lineage>
        <taxon>Bacteria</taxon>
        <taxon>Bacillati</taxon>
        <taxon>Actinomycetota</taxon>
        <taxon>Actinomycetes</taxon>
        <taxon>Mycobacteriales</taxon>
        <taxon>Dietziaceae</taxon>
        <taxon>Dietzia</taxon>
    </lineage>
</organism>
<dbReference type="GO" id="GO:0065002">
    <property type="term" value="P:intracellular protein transmembrane transport"/>
    <property type="evidence" value="ECO:0007669"/>
    <property type="project" value="UniProtKB-UniRule"/>
</dbReference>
<evidence type="ECO:0000256" key="6">
    <source>
        <dbReference type="ARBA" id="ARBA00022989"/>
    </source>
</evidence>
<evidence type="ECO:0000256" key="5">
    <source>
        <dbReference type="ARBA" id="ARBA00022927"/>
    </source>
</evidence>
<feature type="transmembrane region" description="Helical" evidence="9">
    <location>
        <begin position="346"/>
        <end position="370"/>
    </location>
</feature>
<comment type="subunit">
    <text evidence="9">Forms a complex with SecF. Part of the essential Sec protein translocation apparatus which comprises SecA, SecYEG and auxiliary proteins SecDF. Other proteins may also be involved.</text>
</comment>
<dbReference type="GO" id="GO:0043952">
    <property type="term" value="P:protein transport by the Sec complex"/>
    <property type="evidence" value="ECO:0007669"/>
    <property type="project" value="UniProtKB-UniRule"/>
</dbReference>
<sequence length="535" mass="56971">MSIFGLVTIFLYLLAFMTSTGAFAPKLGIDLQGGTRVTLVPRGQPDEESMQQATDIIRERVNGLGVSGAEVVLDGSNIVLTVPGEDATAARDLGETSKLTIRPVVQVVPMADPFNFEPTPDTAGDQEAAEKAIEDARAERQGDDQAALQQKLNTWNCPETDLLAGVDNPDQYLLACGDGQKYLLAPQPRVDGAPEGPAGYLDGEKIQRDSVSAGFDQQRGQIQVAFRFNGGPVNASMTWSQLTQEYLNQQVAILMDNEVISAPVIQGVTPPGSQTSITGLDDMDTAQSLASNLRFGALPVSFEEPNVDNVPASLGQASLDAGLLAGAVGLLLILGYSLLYYRVIGFLAFLSLIFAIVLTYGVLVLLGNWIGYTLDLAGVAGVIIGIGMTADSFVVYFERIKDELREGHRFRSAVPRGWKNASRTIVTGNMVSVIGAVVLYVLAIGEVRGFAFTLGLTTIMDILVAFTIMWPLVYLASTKPVFSKNSMNGLGAMEDLRVKAVAEHRNEAARRNAAAEDAATTAGSTPSSQSKGDDA</sequence>
<proteinExistence type="inferred from homology"/>
<evidence type="ECO:0000256" key="7">
    <source>
        <dbReference type="ARBA" id="ARBA00023010"/>
    </source>
</evidence>
<reference evidence="14 15" key="1">
    <citation type="submission" date="2016-06" db="EMBL/GenBank/DDBJ databases">
        <title>Complete genome sequence of a saline-alkali tolerant type strain Dietzia timorensis ID05-A0528T.</title>
        <authorList>
            <person name="Wu X."/>
        </authorList>
    </citation>
    <scope>NUCLEOTIDE SEQUENCE [LARGE SCALE GENOMIC DNA]</scope>
    <source>
        <strain evidence="14 15">ID05-A0528</strain>
    </source>
</reference>
<dbReference type="RefSeq" id="WP_067471323.1">
    <property type="nucleotide sequence ID" value="NZ_CP015961.1"/>
</dbReference>
<feature type="region of interest" description="Disordered" evidence="10">
    <location>
        <begin position="507"/>
        <end position="535"/>
    </location>
</feature>
<dbReference type="InterPro" id="IPR054384">
    <property type="entry name" value="SecDF_P1_head"/>
</dbReference>
<dbReference type="InterPro" id="IPR048631">
    <property type="entry name" value="SecD_1st"/>
</dbReference>
<keyword evidence="2 9" id="KW-0813">Transport</keyword>
<evidence type="ECO:0000256" key="1">
    <source>
        <dbReference type="ARBA" id="ARBA00004651"/>
    </source>
</evidence>
<comment type="caution">
    <text evidence="9">Lacks conserved residue(s) required for the propagation of feature annotation.</text>
</comment>
<evidence type="ECO:0000256" key="3">
    <source>
        <dbReference type="ARBA" id="ARBA00022475"/>
    </source>
</evidence>
<dbReference type="Proteomes" id="UP000186104">
    <property type="component" value="Chromosome"/>
</dbReference>
<gene>
    <name evidence="9" type="primary">secD</name>
    <name evidence="14" type="ORF">BJL86_1750</name>
</gene>
<keyword evidence="4 9" id="KW-0812">Transmembrane</keyword>
<dbReference type="NCBIfam" id="TIGR00916">
    <property type="entry name" value="2A0604s01"/>
    <property type="match status" value="1"/>
</dbReference>
<feature type="domain" description="Protein export membrane protein SecD/SecF C-terminal" evidence="11">
    <location>
        <begin position="301"/>
        <end position="474"/>
    </location>
</feature>
<dbReference type="PANTHER" id="PTHR30081">
    <property type="entry name" value="PROTEIN-EXPORT MEMBRANE PROTEIN SEC"/>
    <property type="match status" value="1"/>
</dbReference>
<dbReference type="GO" id="GO:0005886">
    <property type="term" value="C:plasma membrane"/>
    <property type="evidence" value="ECO:0007669"/>
    <property type="project" value="UniProtKB-SubCell"/>
</dbReference>
<dbReference type="Gene3D" id="3.30.1360.200">
    <property type="match status" value="1"/>
</dbReference>
<evidence type="ECO:0000259" key="12">
    <source>
        <dbReference type="Pfam" id="PF21760"/>
    </source>
</evidence>
<dbReference type="Pfam" id="PF21760">
    <property type="entry name" value="SecD_1st"/>
    <property type="match status" value="1"/>
</dbReference>
<feature type="domain" description="Protein translocase subunit SecDF P1" evidence="12">
    <location>
        <begin position="50"/>
        <end position="104"/>
    </location>
</feature>
<dbReference type="InterPro" id="IPR055344">
    <property type="entry name" value="SecD_SecF_C_bact"/>
</dbReference>
<keyword evidence="7 9" id="KW-0811">Translocation</keyword>
<comment type="function">
    <text evidence="9">Part of the Sec protein translocase complex. Interacts with the SecYEG preprotein conducting channel. SecDF uses the proton motive force (PMF) to complete protein translocation after the ATP-dependent function of SecA.</text>
</comment>
<dbReference type="SUPFAM" id="SSF82866">
    <property type="entry name" value="Multidrug efflux transporter AcrB transmembrane domain"/>
    <property type="match status" value="1"/>
</dbReference>
<dbReference type="PANTHER" id="PTHR30081:SF1">
    <property type="entry name" value="PROTEIN TRANSLOCASE SUBUNIT SECD"/>
    <property type="match status" value="1"/>
</dbReference>
<dbReference type="HAMAP" id="MF_01463_B">
    <property type="entry name" value="SecD_B"/>
    <property type="match status" value="1"/>
</dbReference>
<evidence type="ECO:0000256" key="2">
    <source>
        <dbReference type="ARBA" id="ARBA00022448"/>
    </source>
</evidence>
<keyword evidence="15" id="KW-1185">Reference proteome</keyword>
<evidence type="ECO:0000256" key="8">
    <source>
        <dbReference type="ARBA" id="ARBA00023136"/>
    </source>
</evidence>
<dbReference type="GO" id="GO:0006605">
    <property type="term" value="P:protein targeting"/>
    <property type="evidence" value="ECO:0007669"/>
    <property type="project" value="UniProtKB-UniRule"/>
</dbReference>
<dbReference type="AlphaFoldDB" id="A0A173LJM6"/>
<dbReference type="Gene3D" id="1.20.1640.10">
    <property type="entry name" value="Multidrug efflux transporter AcrB transmembrane domain"/>
    <property type="match status" value="1"/>
</dbReference>
<dbReference type="GO" id="GO:0015450">
    <property type="term" value="F:protein-transporting ATPase activity"/>
    <property type="evidence" value="ECO:0007669"/>
    <property type="project" value="InterPro"/>
</dbReference>